<dbReference type="Proteomes" id="UP000886748">
    <property type="component" value="Unassembled WGS sequence"/>
</dbReference>
<evidence type="ECO:0000259" key="6">
    <source>
        <dbReference type="SMART" id="SM01340"/>
    </source>
</evidence>
<feature type="domain" description="DNA mismatch repair protein S5" evidence="6">
    <location>
        <begin position="207"/>
        <end position="327"/>
    </location>
</feature>
<dbReference type="GO" id="GO:0140664">
    <property type="term" value="F:ATP-dependent DNA damage sensor activity"/>
    <property type="evidence" value="ECO:0007669"/>
    <property type="project" value="InterPro"/>
</dbReference>
<dbReference type="SUPFAM" id="SSF118116">
    <property type="entry name" value="DNA mismatch repair protein MutL"/>
    <property type="match status" value="1"/>
</dbReference>
<dbReference type="GO" id="GO:0016887">
    <property type="term" value="F:ATP hydrolysis activity"/>
    <property type="evidence" value="ECO:0007669"/>
    <property type="project" value="InterPro"/>
</dbReference>
<dbReference type="InterPro" id="IPR014762">
    <property type="entry name" value="DNA_mismatch_repair_CS"/>
</dbReference>
<dbReference type="SMART" id="SM01340">
    <property type="entry name" value="DNA_mis_repair"/>
    <property type="match status" value="1"/>
</dbReference>
<evidence type="ECO:0000259" key="5">
    <source>
        <dbReference type="SMART" id="SM00853"/>
    </source>
</evidence>
<dbReference type="CDD" id="cd16926">
    <property type="entry name" value="HATPase_MutL-MLH-PMS-like"/>
    <property type="match status" value="1"/>
</dbReference>
<dbReference type="AlphaFoldDB" id="A0A9D1N0X8"/>
<dbReference type="CDD" id="cd00782">
    <property type="entry name" value="MutL_Trans"/>
    <property type="match status" value="1"/>
</dbReference>
<dbReference type="InterPro" id="IPR013507">
    <property type="entry name" value="DNA_mismatch_S5_2-like"/>
</dbReference>
<reference evidence="7" key="1">
    <citation type="submission" date="2020-10" db="EMBL/GenBank/DDBJ databases">
        <authorList>
            <person name="Gilroy R."/>
        </authorList>
    </citation>
    <scope>NUCLEOTIDE SEQUENCE</scope>
    <source>
        <strain evidence="7">CHK154-7741</strain>
    </source>
</reference>
<dbReference type="GO" id="GO:0030983">
    <property type="term" value="F:mismatched DNA binding"/>
    <property type="evidence" value="ECO:0007669"/>
    <property type="project" value="InterPro"/>
</dbReference>
<keyword evidence="3 4" id="KW-0234">DNA repair</keyword>
<dbReference type="InterPro" id="IPR037198">
    <property type="entry name" value="MutL_C_sf"/>
</dbReference>
<dbReference type="HAMAP" id="MF_00149">
    <property type="entry name" value="DNA_mis_repair"/>
    <property type="match status" value="1"/>
</dbReference>
<keyword evidence="2 4" id="KW-0227">DNA damage</keyword>
<comment type="function">
    <text evidence="4">This protein is involved in the repair of mismatches in DNA. It is required for dam-dependent methyl-directed DNA mismatch repair. May act as a 'molecular matchmaker', a protein that promotes the formation of a stable complex between two or more DNA-binding proteins in an ATP-dependent manner without itself being part of a final effector complex.</text>
</comment>
<gene>
    <name evidence="4 7" type="primary">mutL</name>
    <name evidence="7" type="ORF">IAD26_07865</name>
</gene>
<dbReference type="InterPro" id="IPR042120">
    <property type="entry name" value="MutL_C_dimsub"/>
</dbReference>
<dbReference type="Gene3D" id="3.30.1370.100">
    <property type="entry name" value="MutL, C-terminal domain, regulatory subdomain"/>
    <property type="match status" value="1"/>
</dbReference>
<dbReference type="InterPro" id="IPR020568">
    <property type="entry name" value="Ribosomal_Su5_D2-typ_SF"/>
</dbReference>
<dbReference type="Pfam" id="PF01119">
    <property type="entry name" value="DNA_mis_repair"/>
    <property type="match status" value="1"/>
</dbReference>
<dbReference type="SMART" id="SM00853">
    <property type="entry name" value="MutL_C"/>
    <property type="match status" value="1"/>
</dbReference>
<dbReference type="SUPFAM" id="SSF55874">
    <property type="entry name" value="ATPase domain of HSP90 chaperone/DNA topoisomerase II/histidine kinase"/>
    <property type="match status" value="1"/>
</dbReference>
<dbReference type="InterPro" id="IPR020667">
    <property type="entry name" value="DNA_mismatch_repair_MutL"/>
</dbReference>
<keyword evidence="7" id="KW-0255">Endonuclease</keyword>
<dbReference type="Gene3D" id="3.30.230.10">
    <property type="match status" value="1"/>
</dbReference>
<dbReference type="PANTHER" id="PTHR10073:SF12">
    <property type="entry name" value="DNA MISMATCH REPAIR PROTEIN MLH1"/>
    <property type="match status" value="1"/>
</dbReference>
<dbReference type="GO" id="GO:0032300">
    <property type="term" value="C:mismatch repair complex"/>
    <property type="evidence" value="ECO:0007669"/>
    <property type="project" value="InterPro"/>
</dbReference>
<dbReference type="InterPro" id="IPR002099">
    <property type="entry name" value="MutL/Mlh/PMS"/>
</dbReference>
<evidence type="ECO:0000313" key="7">
    <source>
        <dbReference type="EMBL" id="HIU93030.1"/>
    </source>
</evidence>
<dbReference type="InterPro" id="IPR014721">
    <property type="entry name" value="Ribsml_uS5_D2-typ_fold_subgr"/>
</dbReference>
<proteinExistence type="inferred from homology"/>
<dbReference type="Pfam" id="PF13589">
    <property type="entry name" value="HATPase_c_3"/>
    <property type="match status" value="1"/>
</dbReference>
<dbReference type="PANTHER" id="PTHR10073">
    <property type="entry name" value="DNA MISMATCH REPAIR PROTEIN MLH, PMS, MUTL"/>
    <property type="match status" value="1"/>
</dbReference>
<comment type="caution">
    <text evidence="7">The sequence shown here is derived from an EMBL/GenBank/DDBJ whole genome shotgun (WGS) entry which is preliminary data.</text>
</comment>
<keyword evidence="7" id="KW-0378">Hydrolase</keyword>
<dbReference type="FunFam" id="3.30.565.10:FF:000003">
    <property type="entry name" value="DNA mismatch repair endonuclease MutL"/>
    <property type="match status" value="1"/>
</dbReference>
<dbReference type="SUPFAM" id="SSF54211">
    <property type="entry name" value="Ribosomal protein S5 domain 2-like"/>
    <property type="match status" value="1"/>
</dbReference>
<dbReference type="GO" id="GO:0006298">
    <property type="term" value="P:mismatch repair"/>
    <property type="evidence" value="ECO:0007669"/>
    <property type="project" value="UniProtKB-UniRule"/>
</dbReference>
<comment type="similarity">
    <text evidence="1 4">Belongs to the DNA mismatch repair MutL/HexB family.</text>
</comment>
<protein>
    <recommendedName>
        <fullName evidence="4">DNA mismatch repair protein MutL</fullName>
    </recommendedName>
</protein>
<evidence type="ECO:0000256" key="2">
    <source>
        <dbReference type="ARBA" id="ARBA00022763"/>
    </source>
</evidence>
<dbReference type="InterPro" id="IPR042121">
    <property type="entry name" value="MutL_C_regsub"/>
</dbReference>
<dbReference type="Gene3D" id="3.30.1540.20">
    <property type="entry name" value="MutL, C-terminal domain, dimerisation subdomain"/>
    <property type="match status" value="1"/>
</dbReference>
<dbReference type="GO" id="GO:0005524">
    <property type="term" value="F:ATP binding"/>
    <property type="evidence" value="ECO:0007669"/>
    <property type="project" value="InterPro"/>
</dbReference>
<organism evidence="7 8">
    <name type="scientific">Candidatus Limenecus avicola</name>
    <dbReference type="NCBI Taxonomy" id="2840847"/>
    <lineage>
        <taxon>Bacteria</taxon>
        <taxon>Bacillati</taxon>
        <taxon>Bacillota</taxon>
        <taxon>Clostridia</taxon>
        <taxon>Eubacteriales</taxon>
        <taxon>Clostridiaceae</taxon>
        <taxon>Clostridiaceae incertae sedis</taxon>
        <taxon>Candidatus Limenecus</taxon>
    </lineage>
</organism>
<keyword evidence="7" id="KW-0540">Nuclease</keyword>
<dbReference type="InterPro" id="IPR014790">
    <property type="entry name" value="MutL_C"/>
</dbReference>
<dbReference type="PROSITE" id="PS00058">
    <property type="entry name" value="DNA_MISMATCH_REPAIR_1"/>
    <property type="match status" value="1"/>
</dbReference>
<name>A0A9D1N0X8_9CLOT</name>
<feature type="domain" description="MutL C-terminal dimerisation" evidence="5">
    <location>
        <begin position="412"/>
        <end position="550"/>
    </location>
</feature>
<dbReference type="InterPro" id="IPR036890">
    <property type="entry name" value="HATPase_C_sf"/>
</dbReference>
<dbReference type="InterPro" id="IPR038973">
    <property type="entry name" value="MutL/Mlh/Pms-like"/>
</dbReference>
<evidence type="ECO:0000313" key="8">
    <source>
        <dbReference type="Proteomes" id="UP000886748"/>
    </source>
</evidence>
<dbReference type="Gene3D" id="3.30.565.10">
    <property type="entry name" value="Histidine kinase-like ATPase, C-terminal domain"/>
    <property type="match status" value="1"/>
</dbReference>
<dbReference type="EMBL" id="DVOD01000057">
    <property type="protein sequence ID" value="HIU93030.1"/>
    <property type="molecule type" value="Genomic_DNA"/>
</dbReference>
<dbReference type="GO" id="GO:0004519">
    <property type="term" value="F:endonuclease activity"/>
    <property type="evidence" value="ECO:0007669"/>
    <property type="project" value="UniProtKB-KW"/>
</dbReference>
<evidence type="ECO:0000256" key="4">
    <source>
        <dbReference type="HAMAP-Rule" id="MF_00149"/>
    </source>
</evidence>
<evidence type="ECO:0000256" key="3">
    <source>
        <dbReference type="ARBA" id="ARBA00023204"/>
    </source>
</evidence>
<dbReference type="NCBIfam" id="TIGR00585">
    <property type="entry name" value="mutl"/>
    <property type="match status" value="1"/>
</dbReference>
<evidence type="ECO:0000256" key="1">
    <source>
        <dbReference type="ARBA" id="ARBA00006082"/>
    </source>
</evidence>
<dbReference type="Pfam" id="PF08676">
    <property type="entry name" value="MutL_C"/>
    <property type="match status" value="1"/>
</dbReference>
<accession>A0A9D1N0X8</accession>
<reference evidence="7" key="2">
    <citation type="journal article" date="2021" name="PeerJ">
        <title>Extensive microbial diversity within the chicken gut microbiome revealed by metagenomics and culture.</title>
        <authorList>
            <person name="Gilroy R."/>
            <person name="Ravi A."/>
            <person name="Getino M."/>
            <person name="Pursley I."/>
            <person name="Horton D.L."/>
            <person name="Alikhan N.F."/>
            <person name="Baker D."/>
            <person name="Gharbi K."/>
            <person name="Hall N."/>
            <person name="Watson M."/>
            <person name="Adriaenssens E.M."/>
            <person name="Foster-Nyarko E."/>
            <person name="Jarju S."/>
            <person name="Secka A."/>
            <person name="Antonio M."/>
            <person name="Oren A."/>
            <person name="Chaudhuri R.R."/>
            <person name="La Ragione R."/>
            <person name="Hildebrand F."/>
            <person name="Pallen M.J."/>
        </authorList>
    </citation>
    <scope>NUCLEOTIDE SEQUENCE</scope>
    <source>
        <strain evidence="7">CHK154-7741</strain>
    </source>
</reference>
<sequence length="594" mass="66783">MKRIQQLSRQLINQIAAGEVIERPASVVKELVENSIDAGATRIEIEVSKDCLSLRVADNGAGIHPDDIELAFSKHATSKISTADDLFDIHTMGFRGEALASIISIAKVVCTTRTKDFETGTRVECEESNVKSSPAACAIGTTMEVNDLFYNTPVRQKFLKSEKVELSYISEALQSIAISHPEIAITLIYDGKTPVKTSGSGDLLCVLTEIYSNSIAGELKKINKKDELSHLHATGFCSTPDFTRSSKKSVYVFVNNRVVKCPVILKAIDTAYKNMLPAGKYPFVCLNLSIPAKDVDVNVHPTKKEVRYQNPNQIFNFIYSSILGALADIKVPQKEEPDIVIPFGNYNTLQTTTQDGVSQDKEDDDTVYVSSQKFEEIQETNTPPASRQFELNIKQIDLDIPKVAQVEETFNIIGQYQNTYIIFEEDTELKIVDQHIADERYIFEKLQANLKKEDIHSQLLLISDVLQLEAADIELIQENSEKLKHFGYEIQKVSDTEIIFKKVPQVISHIKVKDILSDILENLHGDLNNLEEKMLVTMSCKAAVKAGTELNHWQMEELIKKWKTTKLPYTCPHGRPIVHTFSEKEIASFFHRNV</sequence>